<comment type="caution">
    <text evidence="1">The sequence shown here is derived from an EMBL/GenBank/DDBJ whole genome shotgun (WGS) entry which is preliminary data.</text>
</comment>
<dbReference type="EMBL" id="QTSX02005407">
    <property type="protein sequence ID" value="KAJ9059782.1"/>
    <property type="molecule type" value="Genomic_DNA"/>
</dbReference>
<dbReference type="Proteomes" id="UP001165960">
    <property type="component" value="Unassembled WGS sequence"/>
</dbReference>
<keyword evidence="2" id="KW-1185">Reference proteome</keyword>
<organism evidence="1 2">
    <name type="scientific">Entomophthora muscae</name>
    <dbReference type="NCBI Taxonomy" id="34485"/>
    <lineage>
        <taxon>Eukaryota</taxon>
        <taxon>Fungi</taxon>
        <taxon>Fungi incertae sedis</taxon>
        <taxon>Zoopagomycota</taxon>
        <taxon>Entomophthoromycotina</taxon>
        <taxon>Entomophthoromycetes</taxon>
        <taxon>Entomophthorales</taxon>
        <taxon>Entomophthoraceae</taxon>
        <taxon>Entomophthora</taxon>
    </lineage>
</organism>
<evidence type="ECO:0000313" key="2">
    <source>
        <dbReference type="Proteomes" id="UP001165960"/>
    </source>
</evidence>
<proteinExistence type="predicted"/>
<sequence length="549" mass="61806">MNTSDSVSGGYVVDDWVEYHVYPRENQLDEKDRDKLFKEIQNHSLKLIHELSTDKHPYIWHKQPFRLGIATHPLSCLRGKTVFADCIDDEWAVVYLLHSISVRFVDQIVISCIDSDGQFLLIEAAEHLPQWIRPEIMLNRVFLVDGALHILKEGGSGKLTIRDAISQLSKETLASEPIQKAALSRIKGYPEIARAQRQLTKCLVPRKVAHLLHHDPSLVSSATEAYYLRDPLGLKACRTMPHFPPKDLVSVTVQFTRTLYAQLAFQPVLSPLPPPFAALKELNINDPSVDLGIKLSCGFELLMSNSKPRDDVSRDAKYCLLKTHMVGEGYFEGEMEGSARYQELENRLQKQYSLSRPQLDDPNSNITRILNEHPTFVTGADLAEHQTACDSLGWLDLTPETLQETLQAHKYTEPSEDLLGKEEEVEEDLRRLVENVSLFMIQDTGFEGAERLCDEIDLEESDDDIELDADAFMENLEDLLSSKPTAQASLDEYSAMMDAELQNTKVVAGQDDEDSDASLDMDLNLVRNLVASYQAQSQAGPTSSFMGPE</sequence>
<gene>
    <name evidence="1" type="ORF">DSO57_1037929</name>
</gene>
<accession>A0ACC2SBJ2</accession>
<reference evidence="1" key="1">
    <citation type="submission" date="2022-04" db="EMBL/GenBank/DDBJ databases">
        <title>Genome of the entomopathogenic fungus Entomophthora muscae.</title>
        <authorList>
            <person name="Elya C."/>
            <person name="Lovett B.R."/>
            <person name="Lee E."/>
            <person name="Macias A.M."/>
            <person name="Hajek A.E."/>
            <person name="De Bivort B.L."/>
            <person name="Kasson M.T."/>
            <person name="De Fine Licht H.H."/>
            <person name="Stajich J.E."/>
        </authorList>
    </citation>
    <scope>NUCLEOTIDE SEQUENCE</scope>
    <source>
        <strain evidence="1">Berkeley</strain>
    </source>
</reference>
<evidence type="ECO:0000313" key="1">
    <source>
        <dbReference type="EMBL" id="KAJ9059782.1"/>
    </source>
</evidence>
<name>A0ACC2SBJ2_9FUNG</name>
<protein>
    <submittedName>
        <fullName evidence="1">Uncharacterized protein</fullName>
    </submittedName>
</protein>